<feature type="domain" description="Carbohydrate kinase PfkB" evidence="4">
    <location>
        <begin position="2"/>
        <end position="205"/>
    </location>
</feature>
<dbReference type="EMBL" id="VUNG01000049">
    <property type="protein sequence ID" value="MST85730.1"/>
    <property type="molecule type" value="Genomic_DNA"/>
</dbReference>
<keyword evidence="2" id="KW-0808">Transferase</keyword>
<gene>
    <name evidence="5" type="ORF">FYJ73_13835</name>
</gene>
<dbReference type="InterPro" id="IPR011611">
    <property type="entry name" value="PfkB_dom"/>
</dbReference>
<organism evidence="5 6">
    <name type="scientific">Hallella mizrahii</name>
    <dbReference type="NCBI Taxonomy" id="2606637"/>
    <lineage>
        <taxon>Bacteria</taxon>
        <taxon>Pseudomonadati</taxon>
        <taxon>Bacteroidota</taxon>
        <taxon>Bacteroidia</taxon>
        <taxon>Bacteroidales</taxon>
        <taxon>Prevotellaceae</taxon>
        <taxon>Hallella</taxon>
    </lineage>
</organism>
<evidence type="ECO:0000256" key="3">
    <source>
        <dbReference type="ARBA" id="ARBA00022777"/>
    </source>
</evidence>
<dbReference type="Gene3D" id="3.40.1190.20">
    <property type="match status" value="1"/>
</dbReference>
<dbReference type="PANTHER" id="PTHR43320">
    <property type="entry name" value="SUGAR KINASE"/>
    <property type="match status" value="1"/>
</dbReference>
<keyword evidence="3 5" id="KW-0418">Kinase</keyword>
<sequence length="345" mass="38826">MKIVTFGEIMLRLSKHGAMRLTQGNSFDANYGGSEANVAVSLAMLGDDVEYVTRVPDNAIGEAALMHLREYGVDVSHTVKGGKRLGTYYFEPSAAMRSSRVVYDRDDSAFNTLSFGDINWEQILKETALFHCSGITCATSQDALDTTMDAVHRAFESGVELTCDINYRANLWKYPGANARKALDELMQYSSFIFGDQNEWYVASGLDPIPFTALDESYQFDIDAYRRYFDRLHKMFPRAERMLMAHRNQLSFQHHVNAGVLWANGEIYTSRIYDIQPIVDQMGVGDAWVAAFIHARHRWPDDDRHCLEFSTAAASLKNTVPGDQNLVSEQEILAAMQGGNGRIDR</sequence>
<accession>A0A7K0KJS7</accession>
<comment type="similarity">
    <text evidence="1">Belongs to the carbohydrate kinase PfkB family.</text>
</comment>
<protein>
    <submittedName>
        <fullName evidence="5">Sugar kinase</fullName>
    </submittedName>
</protein>
<comment type="caution">
    <text evidence="5">The sequence shown here is derived from an EMBL/GenBank/DDBJ whole genome shotgun (WGS) entry which is preliminary data.</text>
</comment>
<dbReference type="Proteomes" id="UP000438914">
    <property type="component" value="Unassembled WGS sequence"/>
</dbReference>
<dbReference type="CDD" id="cd01166">
    <property type="entry name" value="KdgK"/>
    <property type="match status" value="1"/>
</dbReference>
<keyword evidence="6" id="KW-1185">Reference proteome</keyword>
<dbReference type="InterPro" id="IPR052700">
    <property type="entry name" value="Carb_kinase_PfkB-like"/>
</dbReference>
<proteinExistence type="inferred from homology"/>
<evidence type="ECO:0000313" key="6">
    <source>
        <dbReference type="Proteomes" id="UP000438914"/>
    </source>
</evidence>
<evidence type="ECO:0000313" key="5">
    <source>
        <dbReference type="EMBL" id="MST85730.1"/>
    </source>
</evidence>
<evidence type="ECO:0000256" key="2">
    <source>
        <dbReference type="ARBA" id="ARBA00022679"/>
    </source>
</evidence>
<dbReference type="PANTHER" id="PTHR43320:SF2">
    <property type="entry name" value="2-DEHYDRO-3-DEOXYGLUCONOKINASE_2-DEHYDRO-3-DEOXYGALACTONOKINASE"/>
    <property type="match status" value="1"/>
</dbReference>
<name>A0A7K0KJS7_9BACT</name>
<dbReference type="GO" id="GO:0016301">
    <property type="term" value="F:kinase activity"/>
    <property type="evidence" value="ECO:0007669"/>
    <property type="project" value="UniProtKB-KW"/>
</dbReference>
<dbReference type="Pfam" id="PF00294">
    <property type="entry name" value="PfkB"/>
    <property type="match status" value="1"/>
</dbReference>
<dbReference type="InterPro" id="IPR029056">
    <property type="entry name" value="Ribokinase-like"/>
</dbReference>
<reference evidence="5 6" key="1">
    <citation type="submission" date="2019-08" db="EMBL/GenBank/DDBJ databases">
        <title>In-depth cultivation of the pig gut microbiome towards novel bacterial diversity and tailored functional studies.</title>
        <authorList>
            <person name="Wylensek D."/>
            <person name="Hitch T.C.A."/>
            <person name="Clavel T."/>
        </authorList>
    </citation>
    <scope>NUCLEOTIDE SEQUENCE [LARGE SCALE GENOMIC DNA]</scope>
    <source>
        <strain evidence="5 6">LKV-178-WT-2A</strain>
    </source>
</reference>
<evidence type="ECO:0000256" key="1">
    <source>
        <dbReference type="ARBA" id="ARBA00010688"/>
    </source>
</evidence>
<dbReference type="RefSeq" id="WP_154535330.1">
    <property type="nucleotide sequence ID" value="NZ_VUNG01000049.1"/>
</dbReference>
<evidence type="ECO:0000259" key="4">
    <source>
        <dbReference type="Pfam" id="PF00294"/>
    </source>
</evidence>
<dbReference type="AlphaFoldDB" id="A0A7K0KJS7"/>
<dbReference type="SUPFAM" id="SSF53613">
    <property type="entry name" value="Ribokinase-like"/>
    <property type="match status" value="1"/>
</dbReference>